<dbReference type="Proteomes" id="UP000663880">
    <property type="component" value="Unassembled WGS sequence"/>
</dbReference>
<reference evidence="5" key="1">
    <citation type="submission" date="2021-02" db="EMBL/GenBank/DDBJ databases">
        <authorList>
            <person name="Steward A R."/>
        </authorList>
    </citation>
    <scope>NUCLEOTIDE SEQUENCE</scope>
</reference>
<dbReference type="Pfam" id="PF04500">
    <property type="entry name" value="FLYWCH"/>
    <property type="match status" value="1"/>
</dbReference>
<dbReference type="OrthoDB" id="6159439at2759"/>
<keyword evidence="2" id="KW-0863">Zinc-finger</keyword>
<comment type="caution">
    <text evidence="5">The sequence shown here is derived from an EMBL/GenBank/DDBJ whole genome shotgun (WGS) entry which is preliminary data.</text>
</comment>
<accession>A0A821QAE8</accession>
<organism evidence="5 6">
    <name type="scientific">Pieris macdunnoughi</name>
    <dbReference type="NCBI Taxonomy" id="345717"/>
    <lineage>
        <taxon>Eukaryota</taxon>
        <taxon>Metazoa</taxon>
        <taxon>Ecdysozoa</taxon>
        <taxon>Arthropoda</taxon>
        <taxon>Hexapoda</taxon>
        <taxon>Insecta</taxon>
        <taxon>Pterygota</taxon>
        <taxon>Neoptera</taxon>
        <taxon>Endopterygota</taxon>
        <taxon>Lepidoptera</taxon>
        <taxon>Glossata</taxon>
        <taxon>Ditrysia</taxon>
        <taxon>Papilionoidea</taxon>
        <taxon>Pieridae</taxon>
        <taxon>Pierinae</taxon>
        <taxon>Pieris</taxon>
    </lineage>
</organism>
<feature type="domain" description="FLYWCH-type" evidence="4">
    <location>
        <begin position="12"/>
        <end position="73"/>
    </location>
</feature>
<dbReference type="GO" id="GO:0008270">
    <property type="term" value="F:zinc ion binding"/>
    <property type="evidence" value="ECO:0007669"/>
    <property type="project" value="UniProtKB-KW"/>
</dbReference>
<evidence type="ECO:0000256" key="1">
    <source>
        <dbReference type="ARBA" id="ARBA00022723"/>
    </source>
</evidence>
<dbReference type="EMBL" id="CAJOBZ010000008">
    <property type="protein sequence ID" value="CAF4819924.1"/>
    <property type="molecule type" value="Genomic_DNA"/>
</dbReference>
<dbReference type="AlphaFoldDB" id="A0A821QAE8"/>
<gene>
    <name evidence="5" type="ORF">PMACD_LOCUS4534</name>
</gene>
<evidence type="ECO:0000256" key="2">
    <source>
        <dbReference type="ARBA" id="ARBA00022771"/>
    </source>
</evidence>
<name>A0A821QAE8_9NEOP</name>
<keyword evidence="3" id="KW-0862">Zinc</keyword>
<dbReference type="InterPro" id="IPR007588">
    <property type="entry name" value="Znf_FLYWCH"/>
</dbReference>
<keyword evidence="1" id="KW-0479">Metal-binding</keyword>
<proteinExistence type="predicted"/>
<protein>
    <recommendedName>
        <fullName evidence="4">FLYWCH-type domain-containing protein</fullName>
    </recommendedName>
</protein>
<sequence>MIVLSSADEAVFIISRSGKPMLLVGNNRYYRHSSYKEGSLKCLYVCVKWSSGCRSSITTFNDEIVKYGKEHKHI</sequence>
<evidence type="ECO:0000256" key="3">
    <source>
        <dbReference type="ARBA" id="ARBA00022833"/>
    </source>
</evidence>
<evidence type="ECO:0000313" key="6">
    <source>
        <dbReference type="Proteomes" id="UP000663880"/>
    </source>
</evidence>
<evidence type="ECO:0000259" key="4">
    <source>
        <dbReference type="Pfam" id="PF04500"/>
    </source>
</evidence>
<keyword evidence="6" id="KW-1185">Reference proteome</keyword>
<dbReference type="Gene3D" id="2.20.25.240">
    <property type="match status" value="1"/>
</dbReference>
<evidence type="ECO:0000313" key="5">
    <source>
        <dbReference type="EMBL" id="CAF4819924.1"/>
    </source>
</evidence>